<evidence type="ECO:0000313" key="9">
    <source>
        <dbReference type="EMBL" id="KIO33663.1"/>
    </source>
</evidence>
<accession>A0A0C3LI41</accession>
<dbReference type="PROSITE" id="PS50016">
    <property type="entry name" value="ZF_PHD_2"/>
    <property type="match status" value="1"/>
</dbReference>
<dbReference type="SUPFAM" id="SSF57903">
    <property type="entry name" value="FYVE/PHD zinc finger"/>
    <property type="match status" value="1"/>
</dbReference>
<feature type="compositionally biased region" description="Low complexity" evidence="7">
    <location>
        <begin position="241"/>
        <end position="266"/>
    </location>
</feature>
<proteinExistence type="predicted"/>
<gene>
    <name evidence="9" type="ORF">M407DRAFT_186837</name>
</gene>
<evidence type="ECO:0000256" key="2">
    <source>
        <dbReference type="ARBA" id="ARBA00022723"/>
    </source>
</evidence>
<dbReference type="STRING" id="1051891.A0A0C3LI41"/>
<feature type="compositionally biased region" description="Basic residues" evidence="7">
    <location>
        <begin position="155"/>
        <end position="166"/>
    </location>
</feature>
<dbReference type="InterPro" id="IPR013083">
    <property type="entry name" value="Znf_RING/FYVE/PHD"/>
</dbReference>
<keyword evidence="4" id="KW-0862">Zinc</keyword>
<comment type="subcellular location">
    <subcellularLocation>
        <location evidence="1">Nucleus</location>
    </subcellularLocation>
</comment>
<dbReference type="PANTHER" id="PTHR46174:SF1">
    <property type="entry name" value="CXXC-TYPE ZINC FINGER PROTEIN 1"/>
    <property type="match status" value="1"/>
</dbReference>
<feature type="region of interest" description="Disordered" evidence="7">
    <location>
        <begin position="421"/>
        <end position="448"/>
    </location>
</feature>
<sequence>MASPFHQPYLPTSINPYVPPNTLAAPVLPPTIKRETPPFEPALPNIPPAEPILPSPDAPSPSANDGGASASSKKKVARAGHGVGAGGGGASTYKNKPLMWVPPPTYPYNLIPGRDLYADVIPPRPTEAEHCEGSGWYKVPFTDEPSEPGPSNEVKKKKKTSGKKKGQKGEGGEEDGCEDEEDLAGAGVSPLGAEGVHDPEVKKKKPKSDATKAKLLDHEKEEKEREKAEKAAARAEKAGQKAKAGGASSASTAKGKATGSSSKGKSVAFTANQGVRVEGARNAIREDVEEEEEPEEEIEIDTRLYCICKQMYDDDRIMIACDNCDDWCHPGCVGLPETDLDLVDLFFCPACTASHLNLRTTYKTACAQDSCRRPARLPLSKFCSDECGIECVMNRVDKWCMEIDPPPPPPPVVDNALVVPASRSRSKSKTKTPSPVVTPPPPEPSEKTKAALATLEASSAVRLAKRREGLVSMESGSSADELGPSLPASGRKLEEERMLSRYRESLADIKTEWATKVRALAAAQARLVLLDVAMQRSEWLDFSSEDGGKCGFDARLVVDEEEWAEWVEGEEGRRAFEGYGIGEETEAMGVDPEDKAKELEIVENVVCFGRKKCERHGGWQKLKRADFELEQRLLDESLQKLKAREQDLRSRIADIETLRTPPDTVSRLPLGSLVFNPHSPAGTPPPVQAIVVTPSSPMQVDDRRSAIVQSIDTLETGVGTADADVDMTKDVGEPQQLVGDHSALANVPIASLEEHLQTSVATGARVAAEIPFAGVIGFDGIDAEMQDVEVDVLG</sequence>
<dbReference type="InterPro" id="IPR001965">
    <property type="entry name" value="Znf_PHD"/>
</dbReference>
<keyword evidence="3 6" id="KW-0863">Zinc-finger</keyword>
<evidence type="ECO:0000256" key="1">
    <source>
        <dbReference type="ARBA" id="ARBA00004123"/>
    </source>
</evidence>
<protein>
    <recommendedName>
        <fullName evidence="8">PHD-type domain-containing protein</fullName>
    </recommendedName>
</protein>
<dbReference type="Pfam" id="PF00628">
    <property type="entry name" value="PHD"/>
    <property type="match status" value="1"/>
</dbReference>
<evidence type="ECO:0000256" key="4">
    <source>
        <dbReference type="ARBA" id="ARBA00022833"/>
    </source>
</evidence>
<dbReference type="EMBL" id="KN822947">
    <property type="protein sequence ID" value="KIO33663.1"/>
    <property type="molecule type" value="Genomic_DNA"/>
</dbReference>
<feature type="region of interest" description="Disordered" evidence="7">
    <location>
        <begin position="127"/>
        <end position="266"/>
    </location>
</feature>
<dbReference type="GO" id="GO:0008270">
    <property type="term" value="F:zinc ion binding"/>
    <property type="evidence" value="ECO:0007669"/>
    <property type="project" value="UniProtKB-KW"/>
</dbReference>
<evidence type="ECO:0000256" key="3">
    <source>
        <dbReference type="ARBA" id="ARBA00022771"/>
    </source>
</evidence>
<feature type="compositionally biased region" description="Acidic residues" evidence="7">
    <location>
        <begin position="172"/>
        <end position="183"/>
    </location>
</feature>
<feature type="region of interest" description="Disordered" evidence="7">
    <location>
        <begin position="1"/>
        <end position="98"/>
    </location>
</feature>
<dbReference type="SMART" id="SM00249">
    <property type="entry name" value="PHD"/>
    <property type="match status" value="1"/>
</dbReference>
<keyword evidence="5" id="KW-0539">Nucleus</keyword>
<evidence type="ECO:0000259" key="8">
    <source>
        <dbReference type="PROSITE" id="PS50016"/>
    </source>
</evidence>
<keyword evidence="10" id="KW-1185">Reference proteome</keyword>
<dbReference type="HOGENOM" id="CLU_353810_0_0_1"/>
<keyword evidence="2" id="KW-0479">Metal-binding</keyword>
<dbReference type="InterPro" id="IPR037869">
    <property type="entry name" value="Spp1/CFP1"/>
</dbReference>
<dbReference type="InterPro" id="IPR019787">
    <property type="entry name" value="Znf_PHD-finger"/>
</dbReference>
<dbReference type="OrthoDB" id="436852at2759"/>
<feature type="compositionally biased region" description="Basic and acidic residues" evidence="7">
    <location>
        <begin position="195"/>
        <end position="239"/>
    </location>
</feature>
<feature type="domain" description="PHD-type" evidence="8">
    <location>
        <begin position="303"/>
        <end position="354"/>
    </location>
</feature>
<reference evidence="10" key="2">
    <citation type="submission" date="2015-01" db="EMBL/GenBank/DDBJ databases">
        <title>Evolutionary Origins and Diversification of the Mycorrhizal Mutualists.</title>
        <authorList>
            <consortium name="DOE Joint Genome Institute"/>
            <consortium name="Mycorrhizal Genomics Consortium"/>
            <person name="Kohler A."/>
            <person name="Kuo A."/>
            <person name="Nagy L.G."/>
            <person name="Floudas D."/>
            <person name="Copeland A."/>
            <person name="Barry K.W."/>
            <person name="Cichocki N."/>
            <person name="Veneault-Fourrey C."/>
            <person name="LaButti K."/>
            <person name="Lindquist E.A."/>
            <person name="Lipzen A."/>
            <person name="Lundell T."/>
            <person name="Morin E."/>
            <person name="Murat C."/>
            <person name="Riley R."/>
            <person name="Ohm R."/>
            <person name="Sun H."/>
            <person name="Tunlid A."/>
            <person name="Henrissat B."/>
            <person name="Grigoriev I.V."/>
            <person name="Hibbett D.S."/>
            <person name="Martin F."/>
        </authorList>
    </citation>
    <scope>NUCLEOTIDE SEQUENCE [LARGE SCALE GENOMIC DNA]</scope>
    <source>
        <strain evidence="10">MUT 4182</strain>
    </source>
</reference>
<dbReference type="PANTHER" id="PTHR46174">
    <property type="entry name" value="CXXC-TYPE ZINC FINGER PROTEIN 1"/>
    <property type="match status" value="1"/>
</dbReference>
<dbReference type="Gene3D" id="3.30.40.10">
    <property type="entry name" value="Zinc/RING finger domain, C3HC4 (zinc finger)"/>
    <property type="match status" value="1"/>
</dbReference>
<organism evidence="9 10">
    <name type="scientific">Tulasnella calospora MUT 4182</name>
    <dbReference type="NCBI Taxonomy" id="1051891"/>
    <lineage>
        <taxon>Eukaryota</taxon>
        <taxon>Fungi</taxon>
        <taxon>Dikarya</taxon>
        <taxon>Basidiomycota</taxon>
        <taxon>Agaricomycotina</taxon>
        <taxon>Agaricomycetes</taxon>
        <taxon>Cantharellales</taxon>
        <taxon>Tulasnellaceae</taxon>
        <taxon>Tulasnella</taxon>
    </lineage>
</organism>
<evidence type="ECO:0000256" key="7">
    <source>
        <dbReference type="SAM" id="MobiDB-lite"/>
    </source>
</evidence>
<dbReference type="GO" id="GO:0045893">
    <property type="term" value="P:positive regulation of DNA-templated transcription"/>
    <property type="evidence" value="ECO:0007669"/>
    <property type="project" value="TreeGrafter"/>
</dbReference>
<dbReference type="InterPro" id="IPR011011">
    <property type="entry name" value="Znf_FYVE_PHD"/>
</dbReference>
<dbReference type="AlphaFoldDB" id="A0A0C3LI41"/>
<name>A0A0C3LI41_9AGAM</name>
<evidence type="ECO:0000256" key="5">
    <source>
        <dbReference type="ARBA" id="ARBA00023242"/>
    </source>
</evidence>
<feature type="compositionally biased region" description="Pro residues" evidence="7">
    <location>
        <begin position="38"/>
        <end position="59"/>
    </location>
</feature>
<evidence type="ECO:0000313" key="10">
    <source>
        <dbReference type="Proteomes" id="UP000054248"/>
    </source>
</evidence>
<feature type="compositionally biased region" description="Gly residues" evidence="7">
    <location>
        <begin position="81"/>
        <end position="90"/>
    </location>
</feature>
<reference evidence="9 10" key="1">
    <citation type="submission" date="2014-04" db="EMBL/GenBank/DDBJ databases">
        <authorList>
            <consortium name="DOE Joint Genome Institute"/>
            <person name="Kuo A."/>
            <person name="Girlanda M."/>
            <person name="Perotto S."/>
            <person name="Kohler A."/>
            <person name="Nagy L.G."/>
            <person name="Floudas D."/>
            <person name="Copeland A."/>
            <person name="Barry K.W."/>
            <person name="Cichocki N."/>
            <person name="Veneault-Fourrey C."/>
            <person name="LaButti K."/>
            <person name="Lindquist E.A."/>
            <person name="Lipzen A."/>
            <person name="Lundell T."/>
            <person name="Morin E."/>
            <person name="Murat C."/>
            <person name="Sun H."/>
            <person name="Tunlid A."/>
            <person name="Henrissat B."/>
            <person name="Grigoriev I.V."/>
            <person name="Hibbett D.S."/>
            <person name="Martin F."/>
            <person name="Nordberg H.P."/>
            <person name="Cantor M.N."/>
            <person name="Hua S.X."/>
        </authorList>
    </citation>
    <scope>NUCLEOTIDE SEQUENCE [LARGE SCALE GENOMIC DNA]</scope>
    <source>
        <strain evidence="9 10">MUT 4182</strain>
    </source>
</reference>
<feature type="compositionally biased region" description="Low complexity" evidence="7">
    <location>
        <begin position="60"/>
        <end position="71"/>
    </location>
</feature>
<dbReference type="Proteomes" id="UP000054248">
    <property type="component" value="Unassembled WGS sequence"/>
</dbReference>
<evidence type="ECO:0000256" key="6">
    <source>
        <dbReference type="PROSITE-ProRule" id="PRU00146"/>
    </source>
</evidence>
<dbReference type="GO" id="GO:0048188">
    <property type="term" value="C:Set1C/COMPASS complex"/>
    <property type="evidence" value="ECO:0007669"/>
    <property type="project" value="InterPro"/>
</dbReference>